<accession>A0ABN1TS32</accession>
<gene>
    <name evidence="3" type="ORF">GCM10009668_14410</name>
</gene>
<protein>
    <submittedName>
        <fullName evidence="3">PaaX family transcriptional regulator C-terminal domain-containing protein</fullName>
    </submittedName>
</protein>
<dbReference type="PANTHER" id="PTHR30319">
    <property type="entry name" value="PHENYLACETIC ACID REGULATOR-RELATED TRANSCRIPTIONAL REPRESSOR"/>
    <property type="match status" value="1"/>
</dbReference>
<dbReference type="Gene3D" id="1.10.10.10">
    <property type="entry name" value="Winged helix-like DNA-binding domain superfamily/Winged helix DNA-binding domain"/>
    <property type="match status" value="1"/>
</dbReference>
<reference evidence="3 4" key="1">
    <citation type="journal article" date="2019" name="Int. J. Syst. Evol. Microbiol.">
        <title>The Global Catalogue of Microorganisms (GCM) 10K type strain sequencing project: providing services to taxonomists for standard genome sequencing and annotation.</title>
        <authorList>
            <consortium name="The Broad Institute Genomics Platform"/>
            <consortium name="The Broad Institute Genome Sequencing Center for Infectious Disease"/>
            <person name="Wu L."/>
            <person name="Ma J."/>
        </authorList>
    </citation>
    <scope>NUCLEOTIDE SEQUENCE [LARGE SCALE GENOMIC DNA]</scope>
    <source>
        <strain evidence="3 4">JCM 13008</strain>
    </source>
</reference>
<evidence type="ECO:0000259" key="1">
    <source>
        <dbReference type="Pfam" id="PF07848"/>
    </source>
</evidence>
<dbReference type="EMBL" id="BAAALG010000005">
    <property type="protein sequence ID" value="GAA1098123.1"/>
    <property type="molecule type" value="Genomic_DNA"/>
</dbReference>
<proteinExistence type="predicted"/>
<evidence type="ECO:0000259" key="2">
    <source>
        <dbReference type="Pfam" id="PF20803"/>
    </source>
</evidence>
<comment type="caution">
    <text evidence="3">The sequence shown here is derived from an EMBL/GenBank/DDBJ whole genome shotgun (WGS) entry which is preliminary data.</text>
</comment>
<dbReference type="Proteomes" id="UP001501581">
    <property type="component" value="Unassembled WGS sequence"/>
</dbReference>
<organism evidence="3 4">
    <name type="scientific">Nocardioides dubius</name>
    <dbReference type="NCBI Taxonomy" id="317019"/>
    <lineage>
        <taxon>Bacteria</taxon>
        <taxon>Bacillati</taxon>
        <taxon>Actinomycetota</taxon>
        <taxon>Actinomycetes</taxon>
        <taxon>Propionibacteriales</taxon>
        <taxon>Nocardioidaceae</taxon>
        <taxon>Nocardioides</taxon>
    </lineage>
</organism>
<dbReference type="PANTHER" id="PTHR30319:SF1">
    <property type="entry name" value="TRANSCRIPTIONAL REPRESSOR PAAX"/>
    <property type="match status" value="1"/>
</dbReference>
<dbReference type="InterPro" id="IPR012906">
    <property type="entry name" value="PaaX-like_N"/>
</dbReference>
<evidence type="ECO:0000313" key="4">
    <source>
        <dbReference type="Proteomes" id="UP001501581"/>
    </source>
</evidence>
<keyword evidence="4" id="KW-1185">Reference proteome</keyword>
<dbReference type="Gene3D" id="1.20.58.1460">
    <property type="match status" value="1"/>
</dbReference>
<name>A0ABN1TS32_9ACTN</name>
<dbReference type="Gene3D" id="3.30.70.2650">
    <property type="match status" value="1"/>
</dbReference>
<feature type="domain" description="Transcriptional repressor PaaX-like central Cas2-like" evidence="2">
    <location>
        <begin position="97"/>
        <end position="151"/>
    </location>
</feature>
<sequence>MPASATLAALELRPLSARSLVLSLLLGSHPAQRPVRELVALVGELGVSETTLRVALSRLVAAGDLEREEGSYRLSPRLLERQRRQDAALTPQTHDDAGHWAMVVVTTQGRDPARRQELRRELSGQRLAELREGHWLRPDNLTLELSDQLRSETTRFRAVPDGDPGELLHRLWDLDAWRDRGHLLLDHFESDAEPLTRITVAAAIVRHLFADPILPAHLTPADWPAQALRAGYADYRARAYGQWMP</sequence>
<dbReference type="InterPro" id="IPR048846">
    <property type="entry name" value="PaaX-like_central"/>
</dbReference>
<dbReference type="Pfam" id="PF20803">
    <property type="entry name" value="PaaX_M"/>
    <property type="match status" value="1"/>
</dbReference>
<evidence type="ECO:0000313" key="3">
    <source>
        <dbReference type="EMBL" id="GAA1098123.1"/>
    </source>
</evidence>
<feature type="domain" description="Transcriptional repressor PaaX-like N-terminal" evidence="1">
    <location>
        <begin position="16"/>
        <end position="77"/>
    </location>
</feature>
<dbReference type="Pfam" id="PF07848">
    <property type="entry name" value="PaaX"/>
    <property type="match status" value="1"/>
</dbReference>
<dbReference type="RefSeq" id="WP_343992821.1">
    <property type="nucleotide sequence ID" value="NZ_BAAALG010000005.1"/>
</dbReference>
<dbReference type="InterPro" id="IPR036388">
    <property type="entry name" value="WH-like_DNA-bd_sf"/>
</dbReference>